<proteinExistence type="predicted"/>
<reference evidence="3 4" key="1">
    <citation type="submission" date="2017-08" db="EMBL/GenBank/DDBJ databases">
        <title>Halomonas alkalisoli sp. nov., isolated from saline alkaline soil.</title>
        <authorList>
            <person name="Wang D."/>
            <person name="Zhang G."/>
        </authorList>
    </citation>
    <scope>NUCLEOTIDE SEQUENCE [LARGE SCALE GENOMIC DNA]</scope>
    <source>
        <strain evidence="3 4">WRN001</strain>
    </source>
</reference>
<comment type="caution">
    <text evidence="3">The sequence shown here is derived from an EMBL/GenBank/DDBJ whole genome shotgun (WGS) entry which is preliminary data.</text>
</comment>
<dbReference type="AlphaFoldDB" id="A0A2A2F3R1"/>
<evidence type="ECO:0000313" key="4">
    <source>
        <dbReference type="Proteomes" id="UP000217771"/>
    </source>
</evidence>
<dbReference type="Proteomes" id="UP000217771">
    <property type="component" value="Unassembled WGS sequence"/>
</dbReference>
<dbReference type="PANTHER" id="PTHR34136">
    <property type="match status" value="1"/>
</dbReference>
<keyword evidence="2 3" id="KW-0808">Transferase</keyword>
<name>A0A2A2F3R1_9GAMM</name>
<dbReference type="PANTHER" id="PTHR34136:SF1">
    <property type="entry name" value="UDP-N-ACETYL-D-MANNOSAMINURONIC ACID TRANSFERASE"/>
    <property type="match status" value="1"/>
</dbReference>
<dbReference type="NCBIfam" id="TIGR00696">
    <property type="entry name" value="wecG_tagA_cpsF"/>
    <property type="match status" value="1"/>
</dbReference>
<dbReference type="GO" id="GO:0016758">
    <property type="term" value="F:hexosyltransferase activity"/>
    <property type="evidence" value="ECO:0007669"/>
    <property type="project" value="TreeGrafter"/>
</dbReference>
<evidence type="ECO:0000256" key="1">
    <source>
        <dbReference type="ARBA" id="ARBA00022676"/>
    </source>
</evidence>
<protein>
    <submittedName>
        <fullName evidence="3">Glycosyltransferase</fullName>
    </submittedName>
</protein>
<evidence type="ECO:0000256" key="2">
    <source>
        <dbReference type="ARBA" id="ARBA00022679"/>
    </source>
</evidence>
<dbReference type="CDD" id="cd06533">
    <property type="entry name" value="Glyco_transf_WecG_TagA"/>
    <property type="match status" value="1"/>
</dbReference>
<accession>A0A2A2F3R1</accession>
<keyword evidence="1" id="KW-0328">Glycosyltransferase</keyword>
<gene>
    <name evidence="3" type="ORF">CK498_03540</name>
</gene>
<keyword evidence="4" id="KW-1185">Reference proteome</keyword>
<dbReference type="InterPro" id="IPR004629">
    <property type="entry name" value="WecG_TagA_CpsF"/>
</dbReference>
<evidence type="ECO:0000313" key="3">
    <source>
        <dbReference type="EMBL" id="PAU79450.1"/>
    </source>
</evidence>
<sequence>MPLPSATPSSASWRIFYRCCPRLAAVTQDDDSMIDLLKSRAASPERHEPALVTFLNPYSYRIARQHPGLFRRFDAIHYDGIVLAKLMKLAGVSVPRTSFDMTSLADEVLAGAAREGRRVFFVGSEPGVPEQAAETLKAHFDGLQVAGVRHGFFASDEERSAFIAELVAIAPEIVVVGMGAPLQERLLVDLADAGWHGEGYTCGGFLHQTAKGGAQYYPAWMDRMNLRWLYRIYDEPKLIKRYTIDYSIFLALFAGDLVKHYRNKRSRA</sequence>
<dbReference type="OrthoDB" id="9808602at2"/>
<dbReference type="EMBL" id="NSKB01000001">
    <property type="protein sequence ID" value="PAU79450.1"/>
    <property type="molecule type" value="Genomic_DNA"/>
</dbReference>
<dbReference type="Pfam" id="PF03808">
    <property type="entry name" value="Glyco_tran_WecG"/>
    <property type="match status" value="1"/>
</dbReference>
<organism evidence="3 4">
    <name type="scientific">Halomonas salipaludis</name>
    <dbReference type="NCBI Taxonomy" id="2032625"/>
    <lineage>
        <taxon>Bacteria</taxon>
        <taxon>Pseudomonadati</taxon>
        <taxon>Pseudomonadota</taxon>
        <taxon>Gammaproteobacteria</taxon>
        <taxon>Oceanospirillales</taxon>
        <taxon>Halomonadaceae</taxon>
        <taxon>Halomonas</taxon>
    </lineage>
</organism>